<dbReference type="AlphaFoldDB" id="A0A9W6GQ68"/>
<reference evidence="1" key="1">
    <citation type="journal article" date="2023" name="Int. J. Syst. Evol. Microbiol.">
        <title>Methylocystis iwaonis sp. nov., a type II methane-oxidizing bacterium from surface soil of a rice paddy field in Japan, and emended description of the genus Methylocystis (ex Whittenbury et al. 1970) Bowman et al. 1993.</title>
        <authorList>
            <person name="Kaise H."/>
            <person name="Sawadogo J.B."/>
            <person name="Alam M.S."/>
            <person name="Ueno C."/>
            <person name="Dianou D."/>
            <person name="Shinjo R."/>
            <person name="Asakawa S."/>
        </authorList>
    </citation>
    <scope>NUCLEOTIDE SEQUENCE</scope>
    <source>
        <strain evidence="1">LMG27198</strain>
    </source>
</reference>
<dbReference type="EMBL" id="BSEC01000001">
    <property type="protein sequence ID" value="GLI91137.1"/>
    <property type="molecule type" value="Genomic_DNA"/>
</dbReference>
<protein>
    <submittedName>
        <fullName evidence="1">Uncharacterized protein</fullName>
    </submittedName>
</protein>
<comment type="caution">
    <text evidence="1">The sequence shown here is derived from an EMBL/GenBank/DDBJ whole genome shotgun (WGS) entry which is preliminary data.</text>
</comment>
<keyword evidence="2" id="KW-1185">Reference proteome</keyword>
<name>A0A9W6GQ68_9HYPH</name>
<dbReference type="Proteomes" id="UP001144323">
    <property type="component" value="Unassembled WGS sequence"/>
</dbReference>
<accession>A0A9W6GQ68</accession>
<organism evidence="1 2">
    <name type="scientific">Methylocystis echinoides</name>
    <dbReference type="NCBI Taxonomy" id="29468"/>
    <lineage>
        <taxon>Bacteria</taxon>
        <taxon>Pseudomonadati</taxon>
        <taxon>Pseudomonadota</taxon>
        <taxon>Alphaproteobacteria</taxon>
        <taxon>Hyphomicrobiales</taxon>
        <taxon>Methylocystaceae</taxon>
        <taxon>Methylocystis</taxon>
    </lineage>
</organism>
<gene>
    <name evidence="1" type="ORF">LMG27198_01290</name>
</gene>
<sequence length="72" mass="8493">MGPFPSKPKEQEARRGVASLWQFHFDSVDLETLFEDRYQLMRERILRKFAVRDHLKVLEYLSELVMPPVGTG</sequence>
<evidence type="ECO:0000313" key="1">
    <source>
        <dbReference type="EMBL" id="GLI91137.1"/>
    </source>
</evidence>
<proteinExistence type="predicted"/>
<evidence type="ECO:0000313" key="2">
    <source>
        <dbReference type="Proteomes" id="UP001144323"/>
    </source>
</evidence>